<proteinExistence type="predicted"/>
<keyword evidence="1 5" id="KW-0328">Glycosyltransferase</keyword>
<name>A0AAW6T3F5_9MICO</name>
<dbReference type="Gene3D" id="3.40.50.2000">
    <property type="entry name" value="Glycogen Phosphorylase B"/>
    <property type="match status" value="2"/>
</dbReference>
<reference evidence="5 6" key="1">
    <citation type="submission" date="2023-04" db="EMBL/GenBank/DDBJ databases">
        <title>Klugiella caeni sp. nov. isolated from the sludge of biochemical tank.</title>
        <authorList>
            <person name="Geng K."/>
        </authorList>
    </citation>
    <scope>NUCLEOTIDE SEQUENCE [LARGE SCALE GENOMIC DNA]</scope>
    <source>
        <strain evidence="5 6">YN-L-19</strain>
    </source>
</reference>
<accession>A0AAW6T3F5</accession>
<dbReference type="Pfam" id="PF00534">
    <property type="entry name" value="Glycos_transf_1"/>
    <property type="match status" value="1"/>
</dbReference>
<gene>
    <name evidence="5" type="ORF">QF206_03225</name>
</gene>
<dbReference type="RefSeq" id="WP_281487747.1">
    <property type="nucleotide sequence ID" value="NZ_JASATX010000001.1"/>
</dbReference>
<evidence type="ECO:0000256" key="2">
    <source>
        <dbReference type="ARBA" id="ARBA00022679"/>
    </source>
</evidence>
<keyword evidence="2 5" id="KW-0808">Transferase</keyword>
<feature type="domain" description="Glycosyltransferase subfamily 4-like N-terminal" evidence="4">
    <location>
        <begin position="18"/>
        <end position="159"/>
    </location>
</feature>
<dbReference type="EC" id="2.4.-.-" evidence="5"/>
<dbReference type="GO" id="GO:0016757">
    <property type="term" value="F:glycosyltransferase activity"/>
    <property type="evidence" value="ECO:0007669"/>
    <property type="project" value="UniProtKB-KW"/>
</dbReference>
<sequence>MKIGIIAPPWIPIPPPAYGGIEYFIDLLARELAAAGHDVVLAASGDSTCPVRRLPGFPAADAAGMGHTAHELSHVLRAYEAVAHVDVVVDNTIAGPVIARSVRLRAGVTVAHGALVPRLQEIFAAAGTTMSFVAISHHQASTARQFRFAEVIHHGIDVDAVPVGPGGEEACFVGRMSPDKGVVQAISAARSAGIRLRIAAKMREASECEYFESAVRPLLGPRVEYLGELSASEKFELMGSSCALLNPIQWDEPFGLAMIESLATGTPVVATGRGSAPEIVVEGETGFIRGDPDELAEALQRASSLARSSCRADARVRFSGRRMASDYASLFARLTARRDDMDPFTEVDAAGELEPRS</sequence>
<dbReference type="SUPFAM" id="SSF53756">
    <property type="entry name" value="UDP-Glycosyltransferase/glycogen phosphorylase"/>
    <property type="match status" value="1"/>
</dbReference>
<comment type="caution">
    <text evidence="5">The sequence shown here is derived from an EMBL/GenBank/DDBJ whole genome shotgun (WGS) entry which is preliminary data.</text>
</comment>
<dbReference type="PANTHER" id="PTHR12526:SF595">
    <property type="entry name" value="BLL5217 PROTEIN"/>
    <property type="match status" value="1"/>
</dbReference>
<evidence type="ECO:0000259" key="4">
    <source>
        <dbReference type="Pfam" id="PF13439"/>
    </source>
</evidence>
<dbReference type="AlphaFoldDB" id="A0AAW6T3F5"/>
<organism evidence="5 6">
    <name type="scientific">Ruicaihuangia caeni</name>
    <dbReference type="NCBI Taxonomy" id="3042517"/>
    <lineage>
        <taxon>Bacteria</taxon>
        <taxon>Bacillati</taxon>
        <taxon>Actinomycetota</taxon>
        <taxon>Actinomycetes</taxon>
        <taxon>Micrococcales</taxon>
        <taxon>Microbacteriaceae</taxon>
        <taxon>Ruicaihuangia</taxon>
    </lineage>
</organism>
<feature type="domain" description="Glycosyl transferase family 1" evidence="3">
    <location>
        <begin position="168"/>
        <end position="305"/>
    </location>
</feature>
<dbReference type="Pfam" id="PF13439">
    <property type="entry name" value="Glyco_transf_4"/>
    <property type="match status" value="1"/>
</dbReference>
<keyword evidence="6" id="KW-1185">Reference proteome</keyword>
<evidence type="ECO:0000313" key="6">
    <source>
        <dbReference type="Proteomes" id="UP001321506"/>
    </source>
</evidence>
<dbReference type="EMBL" id="JASATX010000001">
    <property type="protein sequence ID" value="MDI2097979.1"/>
    <property type="molecule type" value="Genomic_DNA"/>
</dbReference>
<protein>
    <submittedName>
        <fullName evidence="5">Glycosyltransferase</fullName>
        <ecNumber evidence="5">2.4.-.-</ecNumber>
    </submittedName>
</protein>
<evidence type="ECO:0000259" key="3">
    <source>
        <dbReference type="Pfam" id="PF00534"/>
    </source>
</evidence>
<evidence type="ECO:0000313" key="5">
    <source>
        <dbReference type="EMBL" id="MDI2097979.1"/>
    </source>
</evidence>
<dbReference type="InterPro" id="IPR001296">
    <property type="entry name" value="Glyco_trans_1"/>
</dbReference>
<dbReference type="InterPro" id="IPR028098">
    <property type="entry name" value="Glyco_trans_4-like_N"/>
</dbReference>
<evidence type="ECO:0000256" key="1">
    <source>
        <dbReference type="ARBA" id="ARBA00022676"/>
    </source>
</evidence>
<dbReference type="PANTHER" id="PTHR12526">
    <property type="entry name" value="GLYCOSYLTRANSFERASE"/>
    <property type="match status" value="1"/>
</dbReference>
<dbReference type="Proteomes" id="UP001321506">
    <property type="component" value="Unassembled WGS sequence"/>
</dbReference>